<keyword evidence="1" id="KW-1133">Transmembrane helix</keyword>
<gene>
    <name evidence="2" type="ORF">GOQ27_02195</name>
</gene>
<evidence type="ECO:0000256" key="1">
    <source>
        <dbReference type="SAM" id="Phobius"/>
    </source>
</evidence>
<proteinExistence type="predicted"/>
<keyword evidence="1" id="KW-0812">Transmembrane</keyword>
<keyword evidence="1" id="KW-0472">Membrane</keyword>
<dbReference type="Proteomes" id="UP000724672">
    <property type="component" value="Unassembled WGS sequence"/>
</dbReference>
<dbReference type="AlphaFoldDB" id="A0A942UUT2"/>
<organism evidence="2 3">
    <name type="scientific">Anaeromonas frigoriresistens</name>
    <dbReference type="NCBI Taxonomy" id="2683708"/>
    <lineage>
        <taxon>Bacteria</taxon>
        <taxon>Bacillati</taxon>
        <taxon>Bacillota</taxon>
        <taxon>Tissierellia</taxon>
        <taxon>Tissierellales</taxon>
        <taxon>Thermohalobacteraceae</taxon>
        <taxon>Anaeromonas</taxon>
    </lineage>
</organism>
<protein>
    <submittedName>
        <fullName evidence="2">DUF1287 domain-containing protein</fullName>
    </submittedName>
</protein>
<dbReference type="InterPro" id="IPR009706">
    <property type="entry name" value="DUF1287"/>
</dbReference>
<keyword evidence="3" id="KW-1185">Reference proteome</keyword>
<sequence>MNFKNIVISMGILIILIMTINYLLWQDPLYILRPRFKVENISTLKDRDNDGLNDIEDILQGARNEIKNKTVYRSGYYKGGYPPEDEGVCTDVIWRAYKNAGYDLKVSIDKDIKDSLEDYPRVNGKPDPNIDFRRVKNQHVFFNKYGKNLTLDVIPYDNENLKQWQPGDLVILKKPDHIAVISDKRRKDGVPYIIHNATDYPEEKNLLLRWSEEGKIIGHFRYLD</sequence>
<name>A0A942UUT2_9FIRM</name>
<dbReference type="EMBL" id="WSFT01000014">
    <property type="protein sequence ID" value="MBS4537251.1"/>
    <property type="molecule type" value="Genomic_DNA"/>
</dbReference>
<dbReference type="RefSeq" id="WP_203365183.1">
    <property type="nucleotide sequence ID" value="NZ_WSFT01000014.1"/>
</dbReference>
<comment type="caution">
    <text evidence="2">The sequence shown here is derived from an EMBL/GenBank/DDBJ whole genome shotgun (WGS) entry which is preliminary data.</text>
</comment>
<dbReference type="Pfam" id="PF06940">
    <property type="entry name" value="DUF1287"/>
    <property type="match status" value="1"/>
</dbReference>
<accession>A0A942UUT2</accession>
<feature type="transmembrane region" description="Helical" evidence="1">
    <location>
        <begin position="6"/>
        <end position="25"/>
    </location>
</feature>
<reference evidence="2" key="1">
    <citation type="submission" date="2019-12" db="EMBL/GenBank/DDBJ databases">
        <title>Clostridiaceae gen. nov. sp. nov., isolated from sediment in Xinjiang, China.</title>
        <authorList>
            <person name="Zhang R."/>
        </authorList>
    </citation>
    <scope>NUCLEOTIDE SEQUENCE</scope>
    <source>
        <strain evidence="2">D2Q-11</strain>
    </source>
</reference>
<evidence type="ECO:0000313" key="3">
    <source>
        <dbReference type="Proteomes" id="UP000724672"/>
    </source>
</evidence>
<evidence type="ECO:0000313" key="2">
    <source>
        <dbReference type="EMBL" id="MBS4537251.1"/>
    </source>
</evidence>